<dbReference type="Proteomes" id="UP000265520">
    <property type="component" value="Unassembled WGS sequence"/>
</dbReference>
<reference evidence="1 2" key="1">
    <citation type="journal article" date="2018" name="Front. Plant Sci.">
        <title>Red Clover (Trifolium pratense) and Zigzag Clover (T. medium) - A Picture of Genomic Similarities and Differences.</title>
        <authorList>
            <person name="Dluhosova J."/>
            <person name="Istvanek J."/>
            <person name="Nedelnik J."/>
            <person name="Repkova J."/>
        </authorList>
    </citation>
    <scope>NUCLEOTIDE SEQUENCE [LARGE SCALE GENOMIC DNA]</scope>
    <source>
        <strain evidence="2">cv. 10/8</strain>
        <tissue evidence="1">Leaf</tissue>
    </source>
</reference>
<keyword evidence="2" id="KW-1185">Reference proteome</keyword>
<comment type="caution">
    <text evidence="1">The sequence shown here is derived from an EMBL/GenBank/DDBJ whole genome shotgun (WGS) entry which is preliminary data.</text>
</comment>
<dbReference type="EMBL" id="LXQA011406743">
    <property type="protein sequence ID" value="MCI96134.1"/>
    <property type="molecule type" value="Genomic_DNA"/>
</dbReference>
<feature type="non-terminal residue" evidence="1">
    <location>
        <position position="23"/>
    </location>
</feature>
<proteinExistence type="predicted"/>
<evidence type="ECO:0000313" key="2">
    <source>
        <dbReference type="Proteomes" id="UP000265520"/>
    </source>
</evidence>
<accession>A0A392W672</accession>
<organism evidence="1 2">
    <name type="scientific">Trifolium medium</name>
    <dbReference type="NCBI Taxonomy" id="97028"/>
    <lineage>
        <taxon>Eukaryota</taxon>
        <taxon>Viridiplantae</taxon>
        <taxon>Streptophyta</taxon>
        <taxon>Embryophyta</taxon>
        <taxon>Tracheophyta</taxon>
        <taxon>Spermatophyta</taxon>
        <taxon>Magnoliopsida</taxon>
        <taxon>eudicotyledons</taxon>
        <taxon>Gunneridae</taxon>
        <taxon>Pentapetalae</taxon>
        <taxon>rosids</taxon>
        <taxon>fabids</taxon>
        <taxon>Fabales</taxon>
        <taxon>Fabaceae</taxon>
        <taxon>Papilionoideae</taxon>
        <taxon>50 kb inversion clade</taxon>
        <taxon>NPAAA clade</taxon>
        <taxon>Hologalegina</taxon>
        <taxon>IRL clade</taxon>
        <taxon>Trifolieae</taxon>
        <taxon>Trifolium</taxon>
    </lineage>
</organism>
<protein>
    <submittedName>
        <fullName evidence="1">Uncharacterized protein</fullName>
    </submittedName>
</protein>
<sequence>MARCVVHSATAGLLSGICALRSM</sequence>
<name>A0A392W672_9FABA</name>
<evidence type="ECO:0000313" key="1">
    <source>
        <dbReference type="EMBL" id="MCI96134.1"/>
    </source>
</evidence>
<dbReference type="AlphaFoldDB" id="A0A392W672"/>